<proteinExistence type="inferred from homology"/>
<protein>
    <recommendedName>
        <fullName evidence="4 11">3-oxoacyl-[acyl-carrier-protein] synthase 2</fullName>
        <ecNumber evidence="3 11">2.3.1.179</ecNumber>
    </recommendedName>
</protein>
<dbReference type="InterPro" id="IPR014031">
    <property type="entry name" value="Ketoacyl_synth_C"/>
</dbReference>
<dbReference type="PROSITE" id="PS52004">
    <property type="entry name" value="KS3_2"/>
    <property type="match status" value="1"/>
</dbReference>
<dbReference type="EMBL" id="JNUP01000049">
    <property type="protein sequence ID" value="KGE72702.1"/>
    <property type="molecule type" value="Genomic_DNA"/>
</dbReference>
<comment type="catalytic activity">
    <reaction evidence="11">
        <text>a fatty acyl-[ACP] + malonyl-[ACP] + H(+) = a 3-oxoacyl-[ACP] + holo-[ACP] + CO2</text>
        <dbReference type="Rhea" id="RHEA:22836"/>
        <dbReference type="Rhea" id="RHEA-COMP:9623"/>
        <dbReference type="Rhea" id="RHEA-COMP:9685"/>
        <dbReference type="Rhea" id="RHEA-COMP:9916"/>
        <dbReference type="Rhea" id="RHEA-COMP:14125"/>
        <dbReference type="ChEBI" id="CHEBI:15378"/>
        <dbReference type="ChEBI" id="CHEBI:16526"/>
        <dbReference type="ChEBI" id="CHEBI:64479"/>
        <dbReference type="ChEBI" id="CHEBI:78449"/>
        <dbReference type="ChEBI" id="CHEBI:78776"/>
        <dbReference type="ChEBI" id="CHEBI:138651"/>
    </reaction>
</comment>
<evidence type="ECO:0000313" key="16">
    <source>
        <dbReference type="Proteomes" id="UP000029692"/>
    </source>
</evidence>
<evidence type="ECO:0000256" key="13">
    <source>
        <dbReference type="RuleBase" id="RU003694"/>
    </source>
</evidence>
<comment type="function">
    <text evidence="11">Involved in the type II fatty acid elongation cycle. Catalyzes the elongation of a wide range of acyl-ACP by the addition of two carbons from malonyl-ACP to an acyl acceptor. Can efficiently catalyze the conversion of palmitoleoyl-ACP (cis-hexadec-9-enoyl-ACP) to cis-vaccenoyl-ACP (cis-octadec-11-enoyl-ACP), an essential step in the thermal regulation of fatty acid composition.</text>
</comment>
<keyword evidence="10 11" id="KW-0012">Acyltransferase</keyword>
<comment type="pathway">
    <text evidence="1 11">Lipid metabolism; fatty acid biosynthesis.</text>
</comment>
<organism evidence="15 16">
    <name type="scientific">Spirochaeta lutea</name>
    <dbReference type="NCBI Taxonomy" id="1480694"/>
    <lineage>
        <taxon>Bacteria</taxon>
        <taxon>Pseudomonadati</taxon>
        <taxon>Spirochaetota</taxon>
        <taxon>Spirochaetia</taxon>
        <taxon>Spirochaetales</taxon>
        <taxon>Spirochaetaceae</taxon>
        <taxon>Spirochaeta</taxon>
    </lineage>
</organism>
<evidence type="ECO:0000256" key="5">
    <source>
        <dbReference type="ARBA" id="ARBA00022516"/>
    </source>
</evidence>
<evidence type="ECO:0000256" key="6">
    <source>
        <dbReference type="ARBA" id="ARBA00022679"/>
    </source>
</evidence>
<dbReference type="InterPro" id="IPR016039">
    <property type="entry name" value="Thiolase-like"/>
</dbReference>
<evidence type="ECO:0000256" key="2">
    <source>
        <dbReference type="ARBA" id="ARBA00008467"/>
    </source>
</evidence>
<dbReference type="STRING" id="1480694.DC28_06565"/>
<evidence type="ECO:0000256" key="8">
    <source>
        <dbReference type="ARBA" id="ARBA00023098"/>
    </source>
</evidence>
<comment type="caution">
    <text evidence="15">The sequence shown here is derived from an EMBL/GenBank/DDBJ whole genome shotgun (WGS) entry which is preliminary data.</text>
</comment>
<evidence type="ECO:0000256" key="9">
    <source>
        <dbReference type="ARBA" id="ARBA00023160"/>
    </source>
</evidence>
<dbReference type="GO" id="GO:0006633">
    <property type="term" value="P:fatty acid biosynthetic process"/>
    <property type="evidence" value="ECO:0007669"/>
    <property type="project" value="UniProtKB-UniPathway"/>
</dbReference>
<accession>A0A098R1W3</accession>
<evidence type="ECO:0000256" key="10">
    <source>
        <dbReference type="ARBA" id="ARBA00023315"/>
    </source>
</evidence>
<dbReference type="InterPro" id="IPR014030">
    <property type="entry name" value="Ketoacyl_synth_N"/>
</dbReference>
<dbReference type="PANTHER" id="PTHR11712:SF336">
    <property type="entry name" value="3-OXOACYL-[ACYL-CARRIER-PROTEIN] SYNTHASE, MITOCHONDRIAL"/>
    <property type="match status" value="1"/>
</dbReference>
<dbReference type="InterPro" id="IPR018201">
    <property type="entry name" value="Ketoacyl_synth_AS"/>
</dbReference>
<name>A0A098R1W3_9SPIO</name>
<dbReference type="FunFam" id="3.40.47.10:FF:000018">
    <property type="entry name" value="3-oxoacyl-[acyl-carrier-protein] synthase 2"/>
    <property type="match status" value="1"/>
</dbReference>
<feature type="active site" description="For beta-ketoacyl synthase activity" evidence="12">
    <location>
        <position position="167"/>
    </location>
</feature>
<evidence type="ECO:0000256" key="1">
    <source>
        <dbReference type="ARBA" id="ARBA00005194"/>
    </source>
</evidence>
<dbReference type="PIRSF" id="PIRSF000447">
    <property type="entry name" value="KAS_II"/>
    <property type="match status" value="1"/>
</dbReference>
<evidence type="ECO:0000256" key="11">
    <source>
        <dbReference type="PIRNR" id="PIRNR000447"/>
    </source>
</evidence>
<gene>
    <name evidence="15" type="ORF">DC28_06565</name>
</gene>
<evidence type="ECO:0000313" key="15">
    <source>
        <dbReference type="EMBL" id="KGE72702.1"/>
    </source>
</evidence>
<evidence type="ECO:0000256" key="3">
    <source>
        <dbReference type="ARBA" id="ARBA00012356"/>
    </source>
</evidence>
<comment type="catalytic activity">
    <reaction evidence="11">
        <text>(9Z)-hexadecenoyl-[ACP] + malonyl-[ACP] + H(+) = 3-oxo-(11Z)-octadecenoyl-[ACP] + holo-[ACP] + CO2</text>
        <dbReference type="Rhea" id="RHEA:55040"/>
        <dbReference type="Rhea" id="RHEA-COMP:9623"/>
        <dbReference type="Rhea" id="RHEA-COMP:9685"/>
        <dbReference type="Rhea" id="RHEA-COMP:10800"/>
        <dbReference type="Rhea" id="RHEA-COMP:14074"/>
        <dbReference type="ChEBI" id="CHEBI:15378"/>
        <dbReference type="ChEBI" id="CHEBI:16526"/>
        <dbReference type="ChEBI" id="CHEBI:64479"/>
        <dbReference type="ChEBI" id="CHEBI:78449"/>
        <dbReference type="ChEBI" id="CHEBI:83989"/>
        <dbReference type="ChEBI" id="CHEBI:138538"/>
        <dbReference type="EC" id="2.3.1.179"/>
    </reaction>
</comment>
<feature type="domain" description="Ketosynthase family 3 (KS3)" evidence="14">
    <location>
        <begin position="5"/>
        <end position="414"/>
    </location>
</feature>
<dbReference type="Pfam" id="PF02801">
    <property type="entry name" value="Ketoacyl-synt_C"/>
    <property type="match status" value="1"/>
</dbReference>
<evidence type="ECO:0000256" key="12">
    <source>
        <dbReference type="PIRSR" id="PIRSR000447-1"/>
    </source>
</evidence>
<dbReference type="eggNOG" id="COG0304">
    <property type="taxonomic scope" value="Bacteria"/>
</dbReference>
<dbReference type="Gene3D" id="3.40.47.10">
    <property type="match status" value="1"/>
</dbReference>
<dbReference type="Proteomes" id="UP000029692">
    <property type="component" value="Unassembled WGS sequence"/>
</dbReference>
<dbReference type="UniPathway" id="UPA00094"/>
<keyword evidence="7" id="KW-0276">Fatty acid metabolism</keyword>
<sequence>MNPFERRVVVTGLGTINPIGNTVDEFWDNLTAGKSGTRIAQNMDLSRYHVKIAAEVDLPENAADYFKSRKMMRRLGRFITFSQIAGVQAIRDSGLDTERMGHRCGVVIGTGDAGLMTHWDQIPRIKDRGMEMASPFYISGAISNSASALLSQEHNLLGPSFAISSACASSNHSLGVAVNFIKMGMADAMVAGGTEAVAGIPGIAAFGNIGALSRRNDDPQTASRPFDKDRDGFVMGEGAGVLVLEELEHAKARGATIYAEVTGFGFTSDAHDLVAPHPEGKGAARAITAALDMAKLNTDQIDLINCHGTSTPVGDQAESTAINRALGSTIAQKVMVHSTKSMVGHLIGAAGGVEAIAAIMAFKRGVIHATINQFEQDPDINLNVVKEPTEKHIYHILSDAFGFGGHNATLIFSRFE</sequence>
<dbReference type="CDD" id="cd00834">
    <property type="entry name" value="KAS_I_II"/>
    <property type="match status" value="1"/>
</dbReference>
<comment type="similarity">
    <text evidence="2 11 13">Belongs to the thiolase-like superfamily. Beta-ketoacyl-ACP synthases family.</text>
</comment>
<dbReference type="PROSITE" id="PS00606">
    <property type="entry name" value="KS3_1"/>
    <property type="match status" value="1"/>
</dbReference>
<dbReference type="Pfam" id="PF00109">
    <property type="entry name" value="ketoacyl-synt"/>
    <property type="match status" value="1"/>
</dbReference>
<dbReference type="GO" id="GO:0004315">
    <property type="term" value="F:3-oxoacyl-[acyl-carrier-protein] synthase activity"/>
    <property type="evidence" value="ECO:0007669"/>
    <property type="project" value="UniProtKB-EC"/>
</dbReference>
<dbReference type="InterPro" id="IPR017568">
    <property type="entry name" value="3-oxoacyl-ACP_synth-2"/>
</dbReference>
<dbReference type="PANTHER" id="PTHR11712">
    <property type="entry name" value="POLYKETIDE SYNTHASE-RELATED"/>
    <property type="match status" value="1"/>
</dbReference>
<keyword evidence="9 11" id="KW-0275">Fatty acid biosynthesis</keyword>
<keyword evidence="5 11" id="KW-0444">Lipid biosynthesis</keyword>
<dbReference type="SMART" id="SM00825">
    <property type="entry name" value="PKS_KS"/>
    <property type="match status" value="1"/>
</dbReference>
<dbReference type="SUPFAM" id="SSF53901">
    <property type="entry name" value="Thiolase-like"/>
    <property type="match status" value="2"/>
</dbReference>
<dbReference type="PROSITE" id="PS00098">
    <property type="entry name" value="THIOLASE_1"/>
    <property type="match status" value="1"/>
</dbReference>
<evidence type="ECO:0000256" key="4">
    <source>
        <dbReference type="ARBA" id="ARBA00014657"/>
    </source>
</evidence>
<dbReference type="NCBIfam" id="NF005589">
    <property type="entry name" value="PRK07314.1"/>
    <property type="match status" value="1"/>
</dbReference>
<reference evidence="15 16" key="1">
    <citation type="submission" date="2014-05" db="EMBL/GenBank/DDBJ databases">
        <title>De novo Genome Sequence of Spirocheata sp.</title>
        <authorList>
            <person name="Shivani Y."/>
            <person name="Subhash Y."/>
            <person name="Tushar L."/>
            <person name="Sasikala C."/>
            <person name="Ramana C.V."/>
        </authorList>
    </citation>
    <scope>NUCLEOTIDE SEQUENCE [LARGE SCALE GENOMIC DNA]</scope>
    <source>
        <strain evidence="15 16">JC230</strain>
    </source>
</reference>
<dbReference type="EC" id="2.3.1.179" evidence="3 11"/>
<dbReference type="InterPro" id="IPR020615">
    <property type="entry name" value="Thiolase_acyl_enz_int_AS"/>
</dbReference>
<keyword evidence="16" id="KW-1185">Reference proteome</keyword>
<evidence type="ECO:0000259" key="14">
    <source>
        <dbReference type="PROSITE" id="PS52004"/>
    </source>
</evidence>
<keyword evidence="6 11" id="KW-0808">Transferase</keyword>
<dbReference type="GO" id="GO:0005829">
    <property type="term" value="C:cytosol"/>
    <property type="evidence" value="ECO:0007669"/>
    <property type="project" value="TreeGrafter"/>
</dbReference>
<dbReference type="AlphaFoldDB" id="A0A098R1W3"/>
<dbReference type="InterPro" id="IPR000794">
    <property type="entry name" value="Beta-ketoacyl_synthase"/>
</dbReference>
<evidence type="ECO:0000256" key="7">
    <source>
        <dbReference type="ARBA" id="ARBA00022832"/>
    </source>
</evidence>
<dbReference type="InterPro" id="IPR020841">
    <property type="entry name" value="PKS_Beta-ketoAc_synthase_dom"/>
</dbReference>
<keyword evidence="8" id="KW-0443">Lipid metabolism</keyword>